<evidence type="ECO:0000313" key="11">
    <source>
        <dbReference type="EMBL" id="SVA38014.1"/>
    </source>
</evidence>
<evidence type="ECO:0000259" key="10">
    <source>
        <dbReference type="Pfam" id="PF01743"/>
    </source>
</evidence>
<dbReference type="InterPro" id="IPR043519">
    <property type="entry name" value="NT_sf"/>
</dbReference>
<dbReference type="GO" id="GO:0008033">
    <property type="term" value="P:tRNA processing"/>
    <property type="evidence" value="ECO:0007669"/>
    <property type="project" value="UniProtKB-KW"/>
</dbReference>
<keyword evidence="3" id="KW-0808">Transferase</keyword>
<accession>A0A381VCZ4</accession>
<evidence type="ECO:0000256" key="8">
    <source>
        <dbReference type="ARBA" id="ARBA00022842"/>
    </source>
</evidence>
<dbReference type="SUPFAM" id="SSF81301">
    <property type="entry name" value="Nucleotidyltransferase"/>
    <property type="match status" value="1"/>
</dbReference>
<organism evidence="11">
    <name type="scientific">marine metagenome</name>
    <dbReference type="NCBI Taxonomy" id="408172"/>
    <lineage>
        <taxon>unclassified sequences</taxon>
        <taxon>metagenomes</taxon>
        <taxon>ecological metagenomes</taxon>
    </lineage>
</organism>
<dbReference type="GO" id="GO:0046872">
    <property type="term" value="F:metal ion binding"/>
    <property type="evidence" value="ECO:0007669"/>
    <property type="project" value="UniProtKB-KW"/>
</dbReference>
<evidence type="ECO:0000256" key="2">
    <source>
        <dbReference type="ARBA" id="ARBA00022555"/>
    </source>
</evidence>
<evidence type="ECO:0000256" key="3">
    <source>
        <dbReference type="ARBA" id="ARBA00022679"/>
    </source>
</evidence>
<keyword evidence="2" id="KW-0820">tRNA-binding</keyword>
<evidence type="ECO:0000256" key="7">
    <source>
        <dbReference type="ARBA" id="ARBA00022741"/>
    </source>
</evidence>
<dbReference type="PANTHER" id="PTHR47788">
    <property type="entry name" value="POLYA POLYMERASE"/>
    <property type="match status" value="1"/>
</dbReference>
<dbReference type="PANTHER" id="PTHR47788:SF1">
    <property type="entry name" value="A-ADDING TRNA NUCLEOTIDYLTRANSFERASE"/>
    <property type="match status" value="1"/>
</dbReference>
<sequence>MANIKEILNNTNYHHIRELLTIAGKLSQSTGETVYAVGGCVRDLLLGKGLSDLDLMVEGKGIQFAQNLAKELGIKKIVPFEKFGTAFIPSKPIQIEVATSRMEVYDPDSRKPSKINYTDLHGDLKRRDFSINAMAMAIHPDNFGELTDPFGGINDLNLGILRTPMDPDETFSDDPLRMMRAAYFAS</sequence>
<dbReference type="Pfam" id="PF01743">
    <property type="entry name" value="PolyA_pol"/>
    <property type="match status" value="1"/>
</dbReference>
<dbReference type="InterPro" id="IPR052390">
    <property type="entry name" value="tRNA_nt/polyA_polymerase"/>
</dbReference>
<evidence type="ECO:0000256" key="6">
    <source>
        <dbReference type="ARBA" id="ARBA00022723"/>
    </source>
</evidence>
<keyword evidence="5" id="KW-0548">Nucleotidyltransferase</keyword>
<dbReference type="InterPro" id="IPR002646">
    <property type="entry name" value="PolA_pol_head_dom"/>
</dbReference>
<keyword evidence="4" id="KW-0819">tRNA processing</keyword>
<evidence type="ECO:0000256" key="1">
    <source>
        <dbReference type="ARBA" id="ARBA00001946"/>
    </source>
</evidence>
<reference evidence="11" key="1">
    <citation type="submission" date="2018-05" db="EMBL/GenBank/DDBJ databases">
        <authorList>
            <person name="Lanie J.A."/>
            <person name="Ng W.-L."/>
            <person name="Kazmierczak K.M."/>
            <person name="Andrzejewski T.M."/>
            <person name="Davidsen T.M."/>
            <person name="Wayne K.J."/>
            <person name="Tettelin H."/>
            <person name="Glass J.I."/>
            <person name="Rusch D."/>
            <person name="Podicherti R."/>
            <person name="Tsui H.-C.T."/>
            <person name="Winkler M.E."/>
        </authorList>
    </citation>
    <scope>NUCLEOTIDE SEQUENCE</scope>
</reference>
<evidence type="ECO:0000256" key="4">
    <source>
        <dbReference type="ARBA" id="ARBA00022694"/>
    </source>
</evidence>
<name>A0A381VCZ4_9ZZZZ</name>
<dbReference type="GO" id="GO:0016779">
    <property type="term" value="F:nucleotidyltransferase activity"/>
    <property type="evidence" value="ECO:0007669"/>
    <property type="project" value="UniProtKB-KW"/>
</dbReference>
<evidence type="ECO:0000256" key="9">
    <source>
        <dbReference type="ARBA" id="ARBA00022884"/>
    </source>
</evidence>
<keyword evidence="8" id="KW-0460">Magnesium</keyword>
<feature type="non-terminal residue" evidence="11">
    <location>
        <position position="186"/>
    </location>
</feature>
<evidence type="ECO:0000256" key="5">
    <source>
        <dbReference type="ARBA" id="ARBA00022695"/>
    </source>
</evidence>
<comment type="cofactor">
    <cofactor evidence="1">
        <name>Mg(2+)</name>
        <dbReference type="ChEBI" id="CHEBI:18420"/>
    </cofactor>
</comment>
<dbReference type="GO" id="GO:0000049">
    <property type="term" value="F:tRNA binding"/>
    <property type="evidence" value="ECO:0007669"/>
    <property type="project" value="UniProtKB-KW"/>
</dbReference>
<proteinExistence type="predicted"/>
<dbReference type="CDD" id="cd05398">
    <property type="entry name" value="NT_ClassII-CCAase"/>
    <property type="match status" value="1"/>
</dbReference>
<gene>
    <name evidence="11" type="ORF">METZ01_LOCUS90868</name>
</gene>
<dbReference type="GO" id="GO:0000166">
    <property type="term" value="F:nucleotide binding"/>
    <property type="evidence" value="ECO:0007669"/>
    <property type="project" value="UniProtKB-KW"/>
</dbReference>
<keyword evidence="7" id="KW-0547">Nucleotide-binding</keyword>
<feature type="domain" description="Poly A polymerase head" evidence="10">
    <location>
        <begin position="34"/>
        <end position="162"/>
    </location>
</feature>
<dbReference type="SUPFAM" id="SSF81891">
    <property type="entry name" value="Poly A polymerase C-terminal region-like"/>
    <property type="match status" value="1"/>
</dbReference>
<dbReference type="Gene3D" id="1.10.3090.10">
    <property type="entry name" value="cca-adding enzyme, domain 2"/>
    <property type="match status" value="1"/>
</dbReference>
<protein>
    <recommendedName>
        <fullName evidence="10">Poly A polymerase head domain-containing protein</fullName>
    </recommendedName>
</protein>
<dbReference type="EMBL" id="UINC01008446">
    <property type="protein sequence ID" value="SVA38014.1"/>
    <property type="molecule type" value="Genomic_DNA"/>
</dbReference>
<dbReference type="AlphaFoldDB" id="A0A381VCZ4"/>
<dbReference type="Gene3D" id="3.30.460.10">
    <property type="entry name" value="Beta Polymerase, domain 2"/>
    <property type="match status" value="1"/>
</dbReference>
<keyword evidence="6" id="KW-0479">Metal-binding</keyword>
<keyword evidence="9" id="KW-0694">RNA-binding</keyword>